<dbReference type="Gene3D" id="3.40.710.10">
    <property type="entry name" value="DD-peptidase/beta-lactamase superfamily"/>
    <property type="match status" value="1"/>
</dbReference>
<dbReference type="Gene3D" id="2.40.128.600">
    <property type="match status" value="1"/>
</dbReference>
<dbReference type="RefSeq" id="WP_308864810.1">
    <property type="nucleotide sequence ID" value="NZ_JAVHUL010000026.1"/>
</dbReference>
<keyword evidence="3" id="KW-1185">Reference proteome</keyword>
<protein>
    <submittedName>
        <fullName evidence="2">Serine hydrolase domain-containing protein</fullName>
        <ecNumber evidence="2">3.1.1.103</ecNumber>
    </submittedName>
</protein>
<evidence type="ECO:0000313" key="2">
    <source>
        <dbReference type="EMBL" id="MDQ7917938.1"/>
    </source>
</evidence>
<evidence type="ECO:0000259" key="1">
    <source>
        <dbReference type="Pfam" id="PF00144"/>
    </source>
</evidence>
<sequence length="406" mass="45283">MLEQHHKMMESVAITKNGEKVYSRSIGFANVEKKKKANEKTKYRIGSITKSFTATVILQLIDEGKLTLNTNLAEFYPEIVNASEITIQQLLNHHSGLFNFTSAEDYLSINTKALSKEELLAIIKKNGKAFEPGEKGEYSNTNYLLLTFISEDLDKDSFANILEKRIFKPLKLKNTQVGEKINSKKNEAFSYSRKMGARKKEQETHMSIPLGAGNIISTPTDIAKFYTALLEGKLLSPGSLLNMKIFEDSFGLGLFQLPYNENRAYGHTGGIDGFLSMAGYFPNEKMAFILTSNGSSINLNDVALGVLAIYFKDNYQLPQYEEEVVLSMEILTSYEGVYGNDTFSLDISVTNDDGDLMAQATGQSSFKLTPTSKNTFVFKPAGIKITFKNDILSIEQAEMTHALTKK</sequence>
<feature type="domain" description="Beta-lactamase-related" evidence="1">
    <location>
        <begin position="11"/>
        <end position="296"/>
    </location>
</feature>
<evidence type="ECO:0000313" key="3">
    <source>
        <dbReference type="Proteomes" id="UP001230915"/>
    </source>
</evidence>
<dbReference type="InterPro" id="IPR050491">
    <property type="entry name" value="AmpC-like"/>
</dbReference>
<proteinExistence type="predicted"/>
<dbReference type="EC" id="3.1.1.103" evidence="2"/>
<name>A0ABU1A4R6_9FLAO</name>
<dbReference type="InterPro" id="IPR001466">
    <property type="entry name" value="Beta-lactam-related"/>
</dbReference>
<accession>A0ABU1A4R6</accession>
<dbReference type="InterPro" id="IPR012338">
    <property type="entry name" value="Beta-lactam/transpept-like"/>
</dbReference>
<organism evidence="2 3">
    <name type="scientific">Mesonia profundi</name>
    <dbReference type="NCBI Taxonomy" id="3070998"/>
    <lineage>
        <taxon>Bacteria</taxon>
        <taxon>Pseudomonadati</taxon>
        <taxon>Bacteroidota</taxon>
        <taxon>Flavobacteriia</taxon>
        <taxon>Flavobacteriales</taxon>
        <taxon>Flavobacteriaceae</taxon>
        <taxon>Mesonia</taxon>
    </lineage>
</organism>
<keyword evidence="2" id="KW-0378">Hydrolase</keyword>
<dbReference type="EMBL" id="JAVHUL010000026">
    <property type="protein sequence ID" value="MDQ7917938.1"/>
    <property type="molecule type" value="Genomic_DNA"/>
</dbReference>
<comment type="caution">
    <text evidence="2">The sequence shown here is derived from an EMBL/GenBank/DDBJ whole genome shotgun (WGS) entry which is preliminary data.</text>
</comment>
<gene>
    <name evidence="2" type="ORF">RBU60_10155</name>
</gene>
<dbReference type="PANTHER" id="PTHR46825:SF7">
    <property type="entry name" value="D-ALANYL-D-ALANINE CARBOXYPEPTIDASE"/>
    <property type="match status" value="1"/>
</dbReference>
<dbReference type="Proteomes" id="UP001230915">
    <property type="component" value="Unassembled WGS sequence"/>
</dbReference>
<dbReference type="SUPFAM" id="SSF56601">
    <property type="entry name" value="beta-lactamase/transpeptidase-like"/>
    <property type="match status" value="1"/>
</dbReference>
<dbReference type="PANTHER" id="PTHR46825">
    <property type="entry name" value="D-ALANYL-D-ALANINE-CARBOXYPEPTIDASE/ENDOPEPTIDASE AMPH"/>
    <property type="match status" value="1"/>
</dbReference>
<dbReference type="Pfam" id="PF00144">
    <property type="entry name" value="Beta-lactamase"/>
    <property type="match status" value="1"/>
</dbReference>
<dbReference type="GO" id="GO:0016787">
    <property type="term" value="F:hydrolase activity"/>
    <property type="evidence" value="ECO:0007669"/>
    <property type="project" value="UniProtKB-KW"/>
</dbReference>
<reference evidence="2 3" key="1">
    <citation type="submission" date="2023-08" db="EMBL/GenBank/DDBJ databases">
        <title>Mesonia sp. MT50, isolated from deep-sea sediment of the Mariana Trench.</title>
        <authorList>
            <person name="Fu H."/>
        </authorList>
    </citation>
    <scope>NUCLEOTIDE SEQUENCE [LARGE SCALE GENOMIC DNA]</scope>
    <source>
        <strain evidence="2 3">MT50</strain>
    </source>
</reference>